<dbReference type="GO" id="GO:0009103">
    <property type="term" value="P:lipopolysaccharide biosynthetic process"/>
    <property type="evidence" value="ECO:0007669"/>
    <property type="project" value="TreeGrafter"/>
</dbReference>
<dbReference type="Gene3D" id="3.40.50.2000">
    <property type="entry name" value="Glycogen Phosphorylase B"/>
    <property type="match status" value="1"/>
</dbReference>
<evidence type="ECO:0000313" key="3">
    <source>
        <dbReference type="EMBL" id="VAW33005.1"/>
    </source>
</evidence>
<name>A0A3B0UPF5_9ZZZZ</name>
<gene>
    <name evidence="3" type="ORF">MNBD_CHLOROFLEXI01-281</name>
</gene>
<sequence>VSHHARRDLMRILNLSEEKVHVIHEAAPTGFQPLEDPIQRRQLRARYNLPDKFVLFVGTIEPRKNLKRLIRAVANLRKRGCDTQLVLVGPNGWLINGSLEKEIEALGLKEAVQNLGYVPQTDLPGIYSLATVFAFPSLYEGFGLPPLEAMACGTPVLTSENTAMAEVCGNAAWLIDPHHEEAIAEGLACLLQNRERREQMRQAGLARAQQYSWERTARETAVVYEKVLNGSLSK</sequence>
<dbReference type="InterPro" id="IPR001296">
    <property type="entry name" value="Glyco_trans_1"/>
</dbReference>
<dbReference type="Pfam" id="PF00534">
    <property type="entry name" value="Glycos_transf_1"/>
    <property type="match status" value="1"/>
</dbReference>
<dbReference type="PANTHER" id="PTHR46401">
    <property type="entry name" value="GLYCOSYLTRANSFERASE WBBK-RELATED"/>
    <property type="match status" value="1"/>
</dbReference>
<dbReference type="FunFam" id="3.40.50.2000:FF:000119">
    <property type="entry name" value="Glycosyl transferase group 1"/>
    <property type="match status" value="1"/>
</dbReference>
<protein>
    <recommendedName>
        <fullName evidence="2">Glycosyl transferase family 1 domain-containing protein</fullName>
    </recommendedName>
</protein>
<dbReference type="PANTHER" id="PTHR46401:SF2">
    <property type="entry name" value="GLYCOSYLTRANSFERASE WBBK-RELATED"/>
    <property type="match status" value="1"/>
</dbReference>
<proteinExistence type="predicted"/>
<dbReference type="AlphaFoldDB" id="A0A3B0UPF5"/>
<organism evidence="3">
    <name type="scientific">hydrothermal vent metagenome</name>
    <dbReference type="NCBI Taxonomy" id="652676"/>
    <lineage>
        <taxon>unclassified sequences</taxon>
        <taxon>metagenomes</taxon>
        <taxon>ecological metagenomes</taxon>
    </lineage>
</organism>
<accession>A0A3B0UPF5</accession>
<evidence type="ECO:0000256" key="1">
    <source>
        <dbReference type="ARBA" id="ARBA00022679"/>
    </source>
</evidence>
<dbReference type="SUPFAM" id="SSF53756">
    <property type="entry name" value="UDP-Glycosyltransferase/glycogen phosphorylase"/>
    <property type="match status" value="1"/>
</dbReference>
<keyword evidence="1" id="KW-0808">Transferase</keyword>
<reference evidence="3" key="1">
    <citation type="submission" date="2018-06" db="EMBL/GenBank/DDBJ databases">
        <authorList>
            <person name="Zhirakovskaya E."/>
        </authorList>
    </citation>
    <scope>NUCLEOTIDE SEQUENCE</scope>
</reference>
<evidence type="ECO:0000259" key="2">
    <source>
        <dbReference type="Pfam" id="PF00534"/>
    </source>
</evidence>
<feature type="domain" description="Glycosyl transferase family 1" evidence="2">
    <location>
        <begin position="48"/>
        <end position="204"/>
    </location>
</feature>
<feature type="non-terminal residue" evidence="3">
    <location>
        <position position="1"/>
    </location>
</feature>
<dbReference type="EMBL" id="UOEU01000413">
    <property type="protein sequence ID" value="VAW33005.1"/>
    <property type="molecule type" value="Genomic_DNA"/>
</dbReference>
<dbReference type="GO" id="GO:0016757">
    <property type="term" value="F:glycosyltransferase activity"/>
    <property type="evidence" value="ECO:0007669"/>
    <property type="project" value="InterPro"/>
</dbReference>
<dbReference type="CDD" id="cd03809">
    <property type="entry name" value="GT4_MtfB-like"/>
    <property type="match status" value="1"/>
</dbReference>